<organism evidence="1 2">
    <name type="scientific">Ancylostoma duodenale</name>
    <dbReference type="NCBI Taxonomy" id="51022"/>
    <lineage>
        <taxon>Eukaryota</taxon>
        <taxon>Metazoa</taxon>
        <taxon>Ecdysozoa</taxon>
        <taxon>Nematoda</taxon>
        <taxon>Chromadorea</taxon>
        <taxon>Rhabditida</taxon>
        <taxon>Rhabditina</taxon>
        <taxon>Rhabditomorpha</taxon>
        <taxon>Strongyloidea</taxon>
        <taxon>Ancylostomatidae</taxon>
        <taxon>Ancylostomatinae</taxon>
        <taxon>Ancylostoma</taxon>
    </lineage>
</organism>
<gene>
    <name evidence="1" type="ORF">ANCDUO_26564</name>
</gene>
<accession>A0A0C2F970</accession>
<feature type="non-terminal residue" evidence="1">
    <location>
        <position position="1"/>
    </location>
</feature>
<dbReference type="GO" id="GO:0005777">
    <property type="term" value="C:peroxisome"/>
    <property type="evidence" value="ECO:0007669"/>
    <property type="project" value="InterPro"/>
</dbReference>
<reference evidence="1 2" key="1">
    <citation type="submission" date="2013-12" db="EMBL/GenBank/DDBJ databases">
        <title>Draft genome of the parsitic nematode Ancylostoma duodenale.</title>
        <authorList>
            <person name="Mitreva M."/>
        </authorList>
    </citation>
    <scope>NUCLEOTIDE SEQUENCE [LARGE SCALE GENOMIC DNA]</scope>
    <source>
        <strain evidence="1 2">Zhejiang</strain>
    </source>
</reference>
<dbReference type="PANTHER" id="PTHR14918:SF3">
    <property type="entry name" value="KICSTOR COMPLEX PROTEIN SZT2"/>
    <property type="match status" value="1"/>
</dbReference>
<dbReference type="Proteomes" id="UP000054047">
    <property type="component" value="Unassembled WGS sequence"/>
</dbReference>
<dbReference type="InterPro" id="IPR033228">
    <property type="entry name" value="SZT2"/>
</dbReference>
<dbReference type="EMBL" id="KN785914">
    <property type="protein sequence ID" value="KIH43429.1"/>
    <property type="molecule type" value="Genomic_DNA"/>
</dbReference>
<evidence type="ECO:0000313" key="2">
    <source>
        <dbReference type="Proteomes" id="UP000054047"/>
    </source>
</evidence>
<keyword evidence="2" id="KW-1185">Reference proteome</keyword>
<name>A0A0C2F970_9BILA</name>
<protein>
    <submittedName>
        <fullName evidence="1">Uncharacterized protein</fullName>
    </submittedName>
</protein>
<sequence>GEYSNEMSVVGIIPKDGEANDYVVGEKFRVCLNTKITYISRYYRHVFVLDLSPSTIVAVGGFE</sequence>
<dbReference type="OrthoDB" id="43547at2759"/>
<evidence type="ECO:0000313" key="1">
    <source>
        <dbReference type="EMBL" id="KIH43429.1"/>
    </source>
</evidence>
<dbReference type="AlphaFoldDB" id="A0A0C2F970"/>
<dbReference type="PANTHER" id="PTHR14918">
    <property type="entry name" value="KICSTOR COMPLEX PROTEIN SZT2"/>
    <property type="match status" value="1"/>
</dbReference>
<proteinExistence type="predicted"/>